<sequence>MFHTFQAGGLAPRHTFEESRGASKHGPSKRITTPHACAECKRRKIRCDGRQPCGQCLGCRSPKLCYYDKHRERVIPSRKTLDALSQSLEECRTILKRLYPNRDTQSLLPLSRYELISILDRSASEVAPSQTSPASFDTSPVSQELHSPIASISDDDRGLANLEQIPSQDTEWDEERRNREPIPAEADDVNALSLSVDRQSSYLGATSIKAAFLVMLKIAPTLRTFLAPPNTASSKQFNVGNNNPTPRPGGSVKTLLAIAWSSEGQTLIDAYFNRVQILVPMLDEPSFRADYLSGRRQDAPWLALLNMVFAMGSIVANKSDDHNHLGFYNRAKDHLGIDNFGSGRLETLQALTLMGGYYLHYINRPNMANAISGAALRMACAMGLHRESVSDKNGGNQLVVEQRRRTWWSLFCLDTWASTTLGRPSMGRWGPAITIRSPSGTHDPNVIGQHTGIIPLIENIKFCKIATQIQDLLAQSPLLRTEDRDNLDGQLVAWQDNLPWILRSTEPCPESIYTARCVMKWRCQNLRIVLHRPVLLNLAYRGNQGAPTREDLAAVSKCRAIAKQTIEDIAREWTPNQMLGWNGVWFLYQASMIPLVSIFWEPWNTQRIRECRSQIETVLEAFEGMADWSLAARRSREVVSKMYEASKQPLTQQTSPKLGSVMLSGIDGTNGMESMNDGSVMGSLNGENRHLLPMEPPEMQHVGSVGEDGMVLLDYQSIWDFDGMLWGNLPDGLDMPFDGMPNMEFEDTVGMSYGGSYMVYQ</sequence>
<dbReference type="PANTHER" id="PTHR47424">
    <property type="entry name" value="REGULATORY PROTEIN GAL4"/>
    <property type="match status" value="1"/>
</dbReference>
<dbReference type="Pfam" id="PF00172">
    <property type="entry name" value="Zn_clus"/>
    <property type="match status" value="1"/>
</dbReference>
<dbReference type="SUPFAM" id="SSF57701">
    <property type="entry name" value="Zn2/Cys6 DNA-binding domain"/>
    <property type="match status" value="1"/>
</dbReference>
<dbReference type="Pfam" id="PF04082">
    <property type="entry name" value="Fungal_trans"/>
    <property type="match status" value="1"/>
</dbReference>
<evidence type="ECO:0000256" key="1">
    <source>
        <dbReference type="ARBA" id="ARBA00022723"/>
    </source>
</evidence>
<accession>A0A2T3ATE3</accession>
<dbReference type="SMART" id="SM00906">
    <property type="entry name" value="Fungal_trans"/>
    <property type="match status" value="1"/>
</dbReference>
<keyword evidence="3" id="KW-0804">Transcription</keyword>
<proteinExistence type="predicted"/>
<dbReference type="CDD" id="cd00067">
    <property type="entry name" value="GAL4"/>
    <property type="match status" value="1"/>
</dbReference>
<dbReference type="EMBL" id="KZ679016">
    <property type="protein sequence ID" value="PSS10764.1"/>
    <property type="molecule type" value="Genomic_DNA"/>
</dbReference>
<keyword evidence="4" id="KW-0539">Nucleus</keyword>
<dbReference type="InterPro" id="IPR007219">
    <property type="entry name" value="XnlR_reg_dom"/>
</dbReference>
<dbReference type="GO" id="GO:0000435">
    <property type="term" value="P:positive regulation of transcription from RNA polymerase II promoter by galactose"/>
    <property type="evidence" value="ECO:0007669"/>
    <property type="project" value="TreeGrafter"/>
</dbReference>
<evidence type="ECO:0000313" key="7">
    <source>
        <dbReference type="EMBL" id="PSS10764.1"/>
    </source>
</evidence>
<reference evidence="7 8" key="1">
    <citation type="journal article" date="2018" name="New Phytol.">
        <title>Comparative genomics and transcriptomics depict ericoid mycorrhizal fungi as versatile saprotrophs and plant mutualists.</title>
        <authorList>
            <person name="Martino E."/>
            <person name="Morin E."/>
            <person name="Grelet G.A."/>
            <person name="Kuo A."/>
            <person name="Kohler A."/>
            <person name="Daghino S."/>
            <person name="Barry K.W."/>
            <person name="Cichocki N."/>
            <person name="Clum A."/>
            <person name="Dockter R.B."/>
            <person name="Hainaut M."/>
            <person name="Kuo R.C."/>
            <person name="LaButti K."/>
            <person name="Lindahl B.D."/>
            <person name="Lindquist E.A."/>
            <person name="Lipzen A."/>
            <person name="Khouja H.R."/>
            <person name="Magnuson J."/>
            <person name="Murat C."/>
            <person name="Ohm R.A."/>
            <person name="Singer S.W."/>
            <person name="Spatafora J.W."/>
            <person name="Wang M."/>
            <person name="Veneault-Fourrey C."/>
            <person name="Henrissat B."/>
            <person name="Grigoriev I.V."/>
            <person name="Martin F.M."/>
            <person name="Perotto S."/>
        </authorList>
    </citation>
    <scope>NUCLEOTIDE SEQUENCE [LARGE SCALE GENOMIC DNA]</scope>
    <source>
        <strain evidence="7 8">ATCC 22711</strain>
    </source>
</reference>
<dbReference type="RefSeq" id="XP_024717943.1">
    <property type="nucleotide sequence ID" value="XM_024864637.1"/>
</dbReference>
<organism evidence="7 8">
    <name type="scientific">Amorphotheca resinae ATCC 22711</name>
    <dbReference type="NCBI Taxonomy" id="857342"/>
    <lineage>
        <taxon>Eukaryota</taxon>
        <taxon>Fungi</taxon>
        <taxon>Dikarya</taxon>
        <taxon>Ascomycota</taxon>
        <taxon>Pezizomycotina</taxon>
        <taxon>Leotiomycetes</taxon>
        <taxon>Helotiales</taxon>
        <taxon>Amorphothecaceae</taxon>
        <taxon>Amorphotheca</taxon>
    </lineage>
</organism>
<evidence type="ECO:0000256" key="4">
    <source>
        <dbReference type="ARBA" id="ARBA00023242"/>
    </source>
</evidence>
<keyword evidence="2" id="KW-0805">Transcription regulation</keyword>
<dbReference type="AlphaFoldDB" id="A0A2T3ATE3"/>
<dbReference type="InterPro" id="IPR036864">
    <property type="entry name" value="Zn2-C6_fun-type_DNA-bd_sf"/>
</dbReference>
<dbReference type="GO" id="GO:0000978">
    <property type="term" value="F:RNA polymerase II cis-regulatory region sequence-specific DNA binding"/>
    <property type="evidence" value="ECO:0007669"/>
    <property type="project" value="TreeGrafter"/>
</dbReference>
<dbReference type="GO" id="GO:0008270">
    <property type="term" value="F:zinc ion binding"/>
    <property type="evidence" value="ECO:0007669"/>
    <property type="project" value="InterPro"/>
</dbReference>
<keyword evidence="8" id="KW-1185">Reference proteome</keyword>
<dbReference type="PROSITE" id="PS00463">
    <property type="entry name" value="ZN2_CY6_FUNGAL_1"/>
    <property type="match status" value="1"/>
</dbReference>
<evidence type="ECO:0000256" key="5">
    <source>
        <dbReference type="SAM" id="MobiDB-lite"/>
    </source>
</evidence>
<dbReference type="GO" id="GO:0000981">
    <property type="term" value="F:DNA-binding transcription factor activity, RNA polymerase II-specific"/>
    <property type="evidence" value="ECO:0007669"/>
    <property type="project" value="InterPro"/>
</dbReference>
<evidence type="ECO:0000256" key="3">
    <source>
        <dbReference type="ARBA" id="ARBA00023163"/>
    </source>
</evidence>
<gene>
    <name evidence="7" type="ORF">M430DRAFT_22109</name>
</gene>
<evidence type="ECO:0000256" key="2">
    <source>
        <dbReference type="ARBA" id="ARBA00023015"/>
    </source>
</evidence>
<dbReference type="CDD" id="cd12148">
    <property type="entry name" value="fungal_TF_MHR"/>
    <property type="match status" value="1"/>
</dbReference>
<keyword evidence="1" id="KW-0479">Metal-binding</keyword>
<dbReference type="GO" id="GO:0006351">
    <property type="term" value="P:DNA-templated transcription"/>
    <property type="evidence" value="ECO:0007669"/>
    <property type="project" value="InterPro"/>
</dbReference>
<feature type="region of interest" description="Disordered" evidence="5">
    <location>
        <begin position="163"/>
        <end position="184"/>
    </location>
</feature>
<dbReference type="InParanoid" id="A0A2T3ATE3"/>
<dbReference type="Gene3D" id="4.10.240.10">
    <property type="entry name" value="Zn(2)-C6 fungal-type DNA-binding domain"/>
    <property type="match status" value="1"/>
</dbReference>
<dbReference type="STRING" id="857342.A0A2T3ATE3"/>
<feature type="domain" description="Zn(2)-C6 fungal-type" evidence="6">
    <location>
        <begin position="36"/>
        <end position="67"/>
    </location>
</feature>
<protein>
    <recommendedName>
        <fullName evidence="6">Zn(2)-C6 fungal-type domain-containing protein</fullName>
    </recommendedName>
</protein>
<name>A0A2T3ATE3_AMORE</name>
<feature type="region of interest" description="Disordered" evidence="5">
    <location>
        <begin position="13"/>
        <end position="32"/>
    </location>
</feature>
<dbReference type="InterPro" id="IPR001138">
    <property type="entry name" value="Zn2Cys6_DnaBD"/>
</dbReference>
<dbReference type="OrthoDB" id="3362851at2759"/>
<dbReference type="GeneID" id="36572718"/>
<dbReference type="InterPro" id="IPR051127">
    <property type="entry name" value="Fungal_SecMet_Regulators"/>
</dbReference>
<evidence type="ECO:0000259" key="6">
    <source>
        <dbReference type="PROSITE" id="PS50048"/>
    </source>
</evidence>
<dbReference type="PROSITE" id="PS50048">
    <property type="entry name" value="ZN2_CY6_FUNGAL_2"/>
    <property type="match status" value="1"/>
</dbReference>
<dbReference type="Proteomes" id="UP000241818">
    <property type="component" value="Unassembled WGS sequence"/>
</dbReference>
<dbReference type="PANTHER" id="PTHR47424:SF5">
    <property type="entry name" value="ZN(II)2CYS6 TRANSCRIPTION FACTOR (EUROFUNG)"/>
    <property type="match status" value="1"/>
</dbReference>
<evidence type="ECO:0000313" key="8">
    <source>
        <dbReference type="Proteomes" id="UP000241818"/>
    </source>
</evidence>
<dbReference type="GO" id="GO:0005634">
    <property type="term" value="C:nucleus"/>
    <property type="evidence" value="ECO:0007669"/>
    <property type="project" value="TreeGrafter"/>
</dbReference>